<dbReference type="SUPFAM" id="SSF51735">
    <property type="entry name" value="NAD(P)-binding Rossmann-fold domains"/>
    <property type="match status" value="1"/>
</dbReference>
<accession>A0A6V8RAK7</accession>
<evidence type="ECO:0000259" key="3">
    <source>
        <dbReference type="Pfam" id="PF01370"/>
    </source>
</evidence>
<dbReference type="GO" id="GO:0016616">
    <property type="term" value="F:oxidoreductase activity, acting on the CH-OH group of donors, NAD or NADP as acceptor"/>
    <property type="evidence" value="ECO:0007669"/>
    <property type="project" value="TreeGrafter"/>
</dbReference>
<dbReference type="EMBL" id="BLZH01000014">
    <property type="protein sequence ID" value="GFP59623.1"/>
    <property type="molecule type" value="Genomic_DNA"/>
</dbReference>
<dbReference type="Pfam" id="PF01370">
    <property type="entry name" value="Epimerase"/>
    <property type="match status" value="1"/>
</dbReference>
<dbReference type="InterPro" id="IPR001509">
    <property type="entry name" value="Epimerase_deHydtase"/>
</dbReference>
<reference evidence="4 5" key="1">
    <citation type="submission" date="2020-07" db="EMBL/GenBank/DDBJ databases">
        <title>Trichoderma asperellum IC-1 whole genome shotgun sequence.</title>
        <authorList>
            <person name="Kanamasa S."/>
            <person name="Takahashi H."/>
        </authorList>
    </citation>
    <scope>NUCLEOTIDE SEQUENCE [LARGE SCALE GENOMIC DNA]</scope>
    <source>
        <strain evidence="4 5">IC-1</strain>
    </source>
</reference>
<dbReference type="AlphaFoldDB" id="A0A6V8RAK7"/>
<comment type="similarity">
    <text evidence="2">Belongs to the NAD(P)-dependent epimerase/dehydratase family. Dihydroflavonol-4-reductase subfamily.</text>
</comment>
<dbReference type="Gene3D" id="3.40.50.720">
    <property type="entry name" value="NAD(P)-binding Rossmann-like Domain"/>
    <property type="match status" value="1"/>
</dbReference>
<evidence type="ECO:0000256" key="1">
    <source>
        <dbReference type="ARBA" id="ARBA00023002"/>
    </source>
</evidence>
<dbReference type="PANTHER" id="PTHR10366:SF564">
    <property type="entry name" value="STEROL-4-ALPHA-CARBOXYLATE 3-DEHYDROGENASE, DECARBOXYLATING"/>
    <property type="match status" value="1"/>
</dbReference>
<evidence type="ECO:0000256" key="2">
    <source>
        <dbReference type="ARBA" id="ARBA00023445"/>
    </source>
</evidence>
<keyword evidence="1" id="KW-0560">Oxidoreductase</keyword>
<protein>
    <submittedName>
        <fullName evidence="4">Uncharacterized oxidoreductase C513.07</fullName>
    </submittedName>
</protein>
<dbReference type="InterPro" id="IPR050425">
    <property type="entry name" value="NAD(P)_dehydrat-like"/>
</dbReference>
<proteinExistence type="inferred from homology"/>
<gene>
    <name evidence="4" type="ORF">TASIC1_0014004500</name>
</gene>
<dbReference type="CDD" id="cd05227">
    <property type="entry name" value="AR_SDR_e"/>
    <property type="match status" value="1"/>
</dbReference>
<name>A0A6V8RAK7_TRIAP</name>
<dbReference type="InterPro" id="IPR036291">
    <property type="entry name" value="NAD(P)-bd_dom_sf"/>
</dbReference>
<evidence type="ECO:0000313" key="5">
    <source>
        <dbReference type="Proteomes" id="UP000517252"/>
    </source>
</evidence>
<organism evidence="4 5">
    <name type="scientific">Trichoderma asperellum</name>
    <name type="common">Filamentous fungus</name>
    <dbReference type="NCBI Taxonomy" id="101201"/>
    <lineage>
        <taxon>Eukaryota</taxon>
        <taxon>Fungi</taxon>
        <taxon>Dikarya</taxon>
        <taxon>Ascomycota</taxon>
        <taxon>Pezizomycotina</taxon>
        <taxon>Sordariomycetes</taxon>
        <taxon>Hypocreomycetidae</taxon>
        <taxon>Hypocreales</taxon>
        <taxon>Hypocreaceae</taxon>
        <taxon>Trichoderma</taxon>
    </lineage>
</organism>
<evidence type="ECO:0000313" key="4">
    <source>
        <dbReference type="EMBL" id="GFP59623.1"/>
    </source>
</evidence>
<dbReference type="Proteomes" id="UP000517252">
    <property type="component" value="Unassembled WGS sequence"/>
</dbReference>
<feature type="domain" description="NAD-dependent epimerase/dehydratase" evidence="3">
    <location>
        <begin position="5"/>
        <end position="261"/>
    </location>
</feature>
<dbReference type="FunFam" id="3.40.50.720:FF:000191">
    <property type="entry name" value="Methylglyoxal reductase (NADPH-dependent)"/>
    <property type="match status" value="1"/>
</dbReference>
<sequence length="333" mass="36038">MAQTVLVTGASGFIAAHVVEAFLRKGYNVRGTVRSDKTAAEVLKTHAKYSEQISVAIVPDIGAPNAFDEAVKGVDGIIHTASPFILNAVDFETELLQPAINGTTSILEATQKYNSAVSRVVVTSSFASVLDPMQGQRPGYVYTEADWNPVTVEQANSSPVMAYLASKTFAERAAFDYVEEKKPNFTVATLCPPMVYGPVAHAVNGVNALNTSAGDIYRLINGSEKAVPDTSFWAFADVRDLAEAHVLAYEKPEAAGQRYLIANSAYSYQQICDIIREKFPELQDLTPKGDTGAPLPPIYRLDTTKAATQLGIKFRPLQETVVDMVNSLLALQK</sequence>
<dbReference type="PANTHER" id="PTHR10366">
    <property type="entry name" value="NAD DEPENDENT EPIMERASE/DEHYDRATASE"/>
    <property type="match status" value="1"/>
</dbReference>
<comment type="caution">
    <text evidence="4">The sequence shown here is derived from an EMBL/GenBank/DDBJ whole genome shotgun (WGS) entry which is preliminary data.</text>
</comment>
<dbReference type="OrthoDB" id="2735536at2759"/>